<feature type="compositionally biased region" description="Basic and acidic residues" evidence="2">
    <location>
        <begin position="77"/>
        <end position="102"/>
    </location>
</feature>
<organism evidence="3 4">
    <name type="scientific">Acacia crassicarpa</name>
    <name type="common">northern wattle</name>
    <dbReference type="NCBI Taxonomy" id="499986"/>
    <lineage>
        <taxon>Eukaryota</taxon>
        <taxon>Viridiplantae</taxon>
        <taxon>Streptophyta</taxon>
        <taxon>Embryophyta</taxon>
        <taxon>Tracheophyta</taxon>
        <taxon>Spermatophyta</taxon>
        <taxon>Magnoliopsida</taxon>
        <taxon>eudicotyledons</taxon>
        <taxon>Gunneridae</taxon>
        <taxon>Pentapetalae</taxon>
        <taxon>rosids</taxon>
        <taxon>fabids</taxon>
        <taxon>Fabales</taxon>
        <taxon>Fabaceae</taxon>
        <taxon>Caesalpinioideae</taxon>
        <taxon>mimosoid clade</taxon>
        <taxon>Acacieae</taxon>
        <taxon>Acacia</taxon>
    </lineage>
</organism>
<dbReference type="AlphaFoldDB" id="A0AAE1IVN4"/>
<dbReference type="EMBL" id="JAWXYG010000011">
    <property type="protein sequence ID" value="KAK4258480.1"/>
    <property type="molecule type" value="Genomic_DNA"/>
</dbReference>
<keyword evidence="1" id="KW-0175">Coiled coil</keyword>
<evidence type="ECO:0000256" key="1">
    <source>
        <dbReference type="SAM" id="Coils"/>
    </source>
</evidence>
<keyword evidence="4" id="KW-1185">Reference proteome</keyword>
<feature type="coiled-coil region" evidence="1">
    <location>
        <begin position="291"/>
        <end position="346"/>
    </location>
</feature>
<evidence type="ECO:0000313" key="3">
    <source>
        <dbReference type="EMBL" id="KAK4258480.1"/>
    </source>
</evidence>
<dbReference type="PANTHER" id="PTHR35358:SF7">
    <property type="entry name" value="EXPRESSED PROTEIN"/>
    <property type="match status" value="1"/>
</dbReference>
<sequence length="382" mass="43060">MAQNSKVNPDCSYAANPYHECTETCLRKISEAPPQKNKKKSSGVVPLKFGWKKNRRSKPEPPPVTDRTPASKVRASSRSEKKKLETETNEHVSSEAVSTEKHIEDVMPSDQEDQAKDDVEHFTSNHTQTNLDERTALDKVVPCANTDDTGEELSVSASRLLDFSLSGISITGGDEDCEEETESVASEARVPIGGYRVRESYAPILRSIFNKYGDIGASIQLESAVMRTYYMECICFVVQELQSTFITEFTKSKVKELMAILKDVESAQLQVGWLQSILNEVAEYVELTSQHQEVEMAKANSDNELESLREELESELKTLAQKEQEVAAIKNRIAETQDRLRVLEVRSCELDERLSVINSKVDSWNRKSLIEELLSKLYVNRV</sequence>
<feature type="region of interest" description="Disordered" evidence="2">
    <location>
        <begin position="29"/>
        <end position="102"/>
    </location>
</feature>
<reference evidence="3" key="1">
    <citation type="submission" date="2023-10" db="EMBL/GenBank/DDBJ databases">
        <title>Chromosome-level genome of the transformable northern wattle, Acacia crassicarpa.</title>
        <authorList>
            <person name="Massaro I."/>
            <person name="Sinha N.R."/>
            <person name="Poethig S."/>
            <person name="Leichty A.R."/>
        </authorList>
    </citation>
    <scope>NUCLEOTIDE SEQUENCE</scope>
    <source>
        <strain evidence="3">Acra3RX</strain>
        <tissue evidence="3">Leaf</tissue>
    </source>
</reference>
<dbReference type="PANTHER" id="PTHR35358">
    <property type="entry name" value="OS06G0711100 PROTEIN"/>
    <property type="match status" value="1"/>
</dbReference>
<proteinExistence type="predicted"/>
<evidence type="ECO:0000313" key="4">
    <source>
        <dbReference type="Proteomes" id="UP001293593"/>
    </source>
</evidence>
<protein>
    <recommendedName>
        <fullName evidence="5">Phospholipase-like protein</fullName>
    </recommendedName>
</protein>
<dbReference type="InterPro" id="IPR007942">
    <property type="entry name" value="PLipase-like"/>
</dbReference>
<dbReference type="Proteomes" id="UP001293593">
    <property type="component" value="Unassembled WGS sequence"/>
</dbReference>
<comment type="caution">
    <text evidence="3">The sequence shown here is derived from an EMBL/GenBank/DDBJ whole genome shotgun (WGS) entry which is preliminary data.</text>
</comment>
<evidence type="ECO:0000256" key="2">
    <source>
        <dbReference type="SAM" id="MobiDB-lite"/>
    </source>
</evidence>
<evidence type="ECO:0008006" key="5">
    <source>
        <dbReference type="Google" id="ProtNLM"/>
    </source>
</evidence>
<name>A0AAE1IVN4_9FABA</name>
<dbReference type="Pfam" id="PF05278">
    <property type="entry name" value="PEARLI-4"/>
    <property type="match status" value="1"/>
</dbReference>
<gene>
    <name evidence="3" type="ORF">QN277_004923</name>
</gene>
<accession>A0AAE1IVN4</accession>